<keyword evidence="1" id="KW-0472">Membrane</keyword>
<reference evidence="3" key="3">
    <citation type="submission" date="2016-06" db="UniProtKB">
        <authorList>
            <consortium name="WormBaseParasite"/>
        </authorList>
    </citation>
    <scope>IDENTIFICATION</scope>
</reference>
<keyword evidence="1" id="KW-0249">Electron transport</keyword>
<name>A0A183C7G5_GLOPA</name>
<keyword evidence="1" id="KW-0999">Mitochondrion inner membrane</keyword>
<protein>
    <recommendedName>
        <fullName evidence="1">NADH dehydrogenase [ubiquinone] 1 alpha subcomplex subunit 13</fullName>
    </recommendedName>
</protein>
<reference evidence="2" key="2">
    <citation type="submission" date="2014-05" db="EMBL/GenBank/DDBJ databases">
        <title>The genome and life-stage specific transcriptomes of Globodera pallida elucidate key aspects of plant parasitism by a cyst nematode.</title>
        <authorList>
            <person name="Cotton J.A."/>
            <person name="Lilley C.J."/>
            <person name="Jones L.M."/>
            <person name="Kikuchi T."/>
            <person name="Reid A.J."/>
            <person name="Thorpe P."/>
            <person name="Tsai I.J."/>
            <person name="Beasley H."/>
            <person name="Blok V."/>
            <person name="Cock P.J.A."/>
            <person name="Van den Akker S.E."/>
            <person name="Holroyd N."/>
            <person name="Hunt M."/>
            <person name="Mantelin S."/>
            <person name="Naghra H."/>
            <person name="Pain A."/>
            <person name="Palomares-Rius J.E."/>
            <person name="Zarowiecki M."/>
            <person name="Berriman M."/>
            <person name="Jones J.T."/>
            <person name="Urwin P.E."/>
        </authorList>
    </citation>
    <scope>NUCLEOTIDE SEQUENCE [LARGE SCALE GENOMIC DNA]</scope>
    <source>
        <strain evidence="2">Lindley</strain>
    </source>
</reference>
<evidence type="ECO:0000313" key="2">
    <source>
        <dbReference type="Proteomes" id="UP000050741"/>
    </source>
</evidence>
<keyword evidence="2" id="KW-1185">Reference proteome</keyword>
<dbReference type="GO" id="GO:0005743">
    <property type="term" value="C:mitochondrial inner membrane"/>
    <property type="evidence" value="ECO:0007669"/>
    <property type="project" value="UniProtKB-SubCell"/>
</dbReference>
<dbReference type="WBParaSite" id="GPLIN_000881100">
    <property type="protein sequence ID" value="GPLIN_000881100"/>
    <property type="gene ID" value="GPLIN_000881100"/>
</dbReference>
<proteinExistence type="inferred from homology"/>
<keyword evidence="1" id="KW-0679">Respiratory chain</keyword>
<evidence type="ECO:0000313" key="3">
    <source>
        <dbReference type="WBParaSite" id="GPLIN_000881100"/>
    </source>
</evidence>
<keyword evidence="1" id="KW-0496">Mitochondrion</keyword>
<dbReference type="AlphaFoldDB" id="A0A183C7G5"/>
<dbReference type="InterPro" id="IPR009346">
    <property type="entry name" value="GRIM-19"/>
</dbReference>
<evidence type="ECO:0000256" key="1">
    <source>
        <dbReference type="RuleBase" id="RU368034"/>
    </source>
</evidence>
<sequence>MMAERDRQLLRIMKRNRELEEEVMKDVPGWKTGTWYGEPIYFTLGDNWIEPLSLEINAHLKEKDHPYNYYWRLNTAWPRRWT</sequence>
<dbReference type="GO" id="GO:0045271">
    <property type="term" value="C:respiratory chain complex I"/>
    <property type="evidence" value="ECO:0007669"/>
    <property type="project" value="UniProtKB-UniRule"/>
</dbReference>
<dbReference type="Pfam" id="PF06212">
    <property type="entry name" value="GRIM-19"/>
    <property type="match status" value="1"/>
</dbReference>
<comment type="subcellular location">
    <subcellularLocation>
        <location evidence="1">Mitochondrion inner membrane</location>
        <topology evidence="1">Single-pass membrane protein</topology>
        <orientation evidence="1">Matrix side</orientation>
    </subcellularLocation>
</comment>
<organism evidence="2 3">
    <name type="scientific">Globodera pallida</name>
    <name type="common">Potato cyst nematode worm</name>
    <name type="synonym">Heterodera pallida</name>
    <dbReference type="NCBI Taxonomy" id="36090"/>
    <lineage>
        <taxon>Eukaryota</taxon>
        <taxon>Metazoa</taxon>
        <taxon>Ecdysozoa</taxon>
        <taxon>Nematoda</taxon>
        <taxon>Chromadorea</taxon>
        <taxon>Rhabditida</taxon>
        <taxon>Tylenchina</taxon>
        <taxon>Tylenchomorpha</taxon>
        <taxon>Tylenchoidea</taxon>
        <taxon>Heteroderidae</taxon>
        <taxon>Heteroderinae</taxon>
        <taxon>Globodera</taxon>
    </lineage>
</organism>
<keyword evidence="1" id="KW-0813">Transport</keyword>
<comment type="function">
    <text evidence="1">Complex I functions in the transfer of electrons from NADH to the respiratory chain. Accessory subunit of the mitochondrial membrane respiratory chain NADH dehydrogenase (Complex I), that is believed not to be involved in catalysis.</text>
</comment>
<dbReference type="Proteomes" id="UP000050741">
    <property type="component" value="Unassembled WGS sequence"/>
</dbReference>
<comment type="similarity">
    <text evidence="1">Belongs to the complex I NDUFA13 subunit family.</text>
</comment>
<accession>A0A183C7G5</accession>
<reference evidence="2" key="1">
    <citation type="submission" date="2013-12" db="EMBL/GenBank/DDBJ databases">
        <authorList>
            <person name="Aslett M."/>
        </authorList>
    </citation>
    <scope>NUCLEOTIDE SEQUENCE [LARGE SCALE GENOMIC DNA]</scope>
    <source>
        <strain evidence="2">Lindley</strain>
    </source>
</reference>